<protein>
    <submittedName>
        <fullName evidence="4">Extracellular solute-binding protein</fullName>
    </submittedName>
</protein>
<dbReference type="Gene3D" id="3.40.190.10">
    <property type="entry name" value="Periplasmic binding protein-like II"/>
    <property type="match status" value="2"/>
</dbReference>
<sequence>MPARRPALDREGIKMNITRRLAMAFIGAGALATVLAPAAFAQTVDGIKSAGKIKIGMLVDFPPFGIMNTSNEPDGYDADVAKLLAKEIGVEAQIVPVTGPNRIPYLQSGQVDVLVASLGITEERAKSVDFSQPYAGISIGVFGPKDIAVAKPEDLSGKTIGVARASTQDTAVTKVAPQDANIRRFDDDASAVQALLSGQVELIGLSNVVAAEIEKAAPGRYEQKIQLSQQVQGIAVRKGSAEMLEFVNKFIEKAKSDGELNKIHEKWLGAPLPDFVSQAK</sequence>
<dbReference type="Pfam" id="PF00497">
    <property type="entry name" value="SBP_bac_3"/>
    <property type="match status" value="1"/>
</dbReference>
<dbReference type="EMBL" id="ACQA01000002">
    <property type="protein sequence ID" value="EEQ93664.1"/>
    <property type="molecule type" value="Genomic_DNA"/>
</dbReference>
<dbReference type="InterPro" id="IPR006311">
    <property type="entry name" value="TAT_signal"/>
</dbReference>
<dbReference type="AlphaFoldDB" id="C4WLW4"/>
<dbReference type="PANTHER" id="PTHR35936:SF17">
    <property type="entry name" value="ARGININE-BINDING EXTRACELLULAR PROTEIN ARTP"/>
    <property type="match status" value="1"/>
</dbReference>
<dbReference type="InterPro" id="IPR001320">
    <property type="entry name" value="Iontro_rcpt_C"/>
</dbReference>
<gene>
    <name evidence="4" type="ORF">OINT_2000833</name>
</gene>
<dbReference type="SMART" id="SM00062">
    <property type="entry name" value="PBPb"/>
    <property type="match status" value="1"/>
</dbReference>
<name>C4WLW4_9HYPH</name>
<dbReference type="GO" id="GO:0016020">
    <property type="term" value="C:membrane"/>
    <property type="evidence" value="ECO:0007669"/>
    <property type="project" value="InterPro"/>
</dbReference>
<proteinExistence type="predicted"/>
<evidence type="ECO:0000259" key="3">
    <source>
        <dbReference type="SMART" id="SM00079"/>
    </source>
</evidence>
<accession>C4WLW4</accession>
<dbReference type="PROSITE" id="PS51318">
    <property type="entry name" value="TAT"/>
    <property type="match status" value="1"/>
</dbReference>
<dbReference type="PANTHER" id="PTHR35936">
    <property type="entry name" value="MEMBRANE-BOUND LYTIC MUREIN TRANSGLYCOSYLASE F"/>
    <property type="match status" value="1"/>
</dbReference>
<dbReference type="CDD" id="cd01072">
    <property type="entry name" value="PBP2_SMa0082_like"/>
    <property type="match status" value="1"/>
</dbReference>
<dbReference type="SMART" id="SM00079">
    <property type="entry name" value="PBPe"/>
    <property type="match status" value="1"/>
</dbReference>
<dbReference type="SUPFAM" id="SSF53850">
    <property type="entry name" value="Periplasmic binding protein-like II"/>
    <property type="match status" value="1"/>
</dbReference>
<dbReference type="HOGENOM" id="CLU_019602_18_4_5"/>
<evidence type="ECO:0000313" key="4">
    <source>
        <dbReference type="EMBL" id="EEQ93664.1"/>
    </source>
</evidence>
<dbReference type="GO" id="GO:0015276">
    <property type="term" value="F:ligand-gated monoatomic ion channel activity"/>
    <property type="evidence" value="ECO:0007669"/>
    <property type="project" value="InterPro"/>
</dbReference>
<feature type="domain" description="Ionotropic glutamate receptor C-terminal" evidence="3">
    <location>
        <begin position="52"/>
        <end position="270"/>
    </location>
</feature>
<feature type="domain" description="Solute-binding protein family 3/N-terminal" evidence="2">
    <location>
        <begin position="52"/>
        <end position="271"/>
    </location>
</feature>
<reference evidence="4 5" key="1">
    <citation type="submission" date="2009-05" db="EMBL/GenBank/DDBJ databases">
        <authorList>
            <person name="Setubal J.C."/>
            <person name="Boyle S."/>
            <person name="Crasta O.R."/>
            <person name="Gillespie J.J."/>
            <person name="Kenyon R.W."/>
            <person name="Lu J."/>
            <person name="Mane S."/>
            <person name="Nagrani S."/>
            <person name="Shallom J.M."/>
            <person name="Shallom S."/>
            <person name="Shukla M."/>
            <person name="Snyder E.E."/>
            <person name="Sobral B.W."/>
            <person name="Wattam A.R."/>
            <person name="Will R."/>
            <person name="Williams K."/>
            <person name="Yoo H."/>
            <person name="Munk C."/>
            <person name="Tapia R."/>
            <person name="Green L."/>
            <person name="Rogers Y."/>
            <person name="Detter J.C."/>
            <person name="Bruce D."/>
            <person name="Brettin T.S."/>
            <person name="Tsolis R."/>
        </authorList>
    </citation>
    <scope>NUCLEOTIDE SEQUENCE [LARGE SCALE GENOMIC DNA]</scope>
    <source>
        <strain evidence="4 5">LMG 3301</strain>
    </source>
</reference>
<dbReference type="InterPro" id="IPR001638">
    <property type="entry name" value="Solute-binding_3/MltF_N"/>
</dbReference>
<evidence type="ECO:0000259" key="2">
    <source>
        <dbReference type="SMART" id="SM00062"/>
    </source>
</evidence>
<dbReference type="Proteomes" id="UP000004386">
    <property type="component" value="Unassembled WGS sequence"/>
</dbReference>
<comment type="caution">
    <text evidence="4">The sequence shown here is derived from an EMBL/GenBank/DDBJ whole genome shotgun (WGS) entry which is preliminary data.</text>
</comment>
<keyword evidence="1" id="KW-0732">Signal</keyword>
<evidence type="ECO:0000313" key="5">
    <source>
        <dbReference type="Proteomes" id="UP000004386"/>
    </source>
</evidence>
<organism evidence="4 5">
    <name type="scientific">Brucella intermedia LMG 3301</name>
    <dbReference type="NCBI Taxonomy" id="641118"/>
    <lineage>
        <taxon>Bacteria</taxon>
        <taxon>Pseudomonadati</taxon>
        <taxon>Pseudomonadota</taxon>
        <taxon>Alphaproteobacteria</taxon>
        <taxon>Hyphomicrobiales</taxon>
        <taxon>Brucellaceae</taxon>
        <taxon>Brucella/Ochrobactrum group</taxon>
        <taxon>Brucella</taxon>
    </lineage>
</organism>
<evidence type="ECO:0000256" key="1">
    <source>
        <dbReference type="ARBA" id="ARBA00022729"/>
    </source>
</evidence>